<keyword evidence="5 6" id="KW-0804">Transcription</keyword>
<feature type="region of interest" description="Disordered" evidence="7">
    <location>
        <begin position="189"/>
        <end position="220"/>
    </location>
</feature>
<dbReference type="Pfam" id="PF04542">
    <property type="entry name" value="Sigma70_r2"/>
    <property type="match status" value="1"/>
</dbReference>
<dbReference type="OrthoDB" id="9803470at2"/>
<feature type="domain" description="RNA polymerase sigma factor 70 region 4 type 2" evidence="9">
    <location>
        <begin position="123"/>
        <end position="174"/>
    </location>
</feature>
<protein>
    <recommendedName>
        <fullName evidence="6">RNA polymerase sigma factor</fullName>
    </recommendedName>
</protein>
<dbReference type="PROSITE" id="PS01063">
    <property type="entry name" value="SIGMA70_ECF"/>
    <property type="match status" value="1"/>
</dbReference>
<gene>
    <name evidence="10" type="ordered locus">Hoch_5340</name>
</gene>
<dbReference type="GO" id="GO:0003677">
    <property type="term" value="F:DNA binding"/>
    <property type="evidence" value="ECO:0007669"/>
    <property type="project" value="UniProtKB-KW"/>
</dbReference>
<keyword evidence="2 6" id="KW-0805">Transcription regulation</keyword>
<evidence type="ECO:0000256" key="3">
    <source>
        <dbReference type="ARBA" id="ARBA00023082"/>
    </source>
</evidence>
<sequence>MVSRRKRRSEFEKLAIPHTDALFGAAFRMTRSQQGAEDLVQETMLRAYRFWDTFQQDSNCKAWLFRILTNTFINSYQKNKRSREVLDAAHNEQRATDGILVHERALDLRNPEELLLSQTLSDDVVRALESLPADFRVAVVLCDVEGFSYKEIAEILECPVGTVMSRLHRGRRLLQAALYDFAVEQGVIKPKPPAETPEAEAPEGSDAGTIDLSEYRKKKG</sequence>
<keyword evidence="4 6" id="KW-0238">DNA-binding</keyword>
<dbReference type="RefSeq" id="WP_012830416.1">
    <property type="nucleotide sequence ID" value="NC_013440.1"/>
</dbReference>
<dbReference type="HOGENOM" id="CLU_047691_1_1_7"/>
<organism evidence="10 11">
    <name type="scientific">Haliangium ochraceum (strain DSM 14365 / JCM 11303 / SMP-2)</name>
    <dbReference type="NCBI Taxonomy" id="502025"/>
    <lineage>
        <taxon>Bacteria</taxon>
        <taxon>Pseudomonadati</taxon>
        <taxon>Myxococcota</taxon>
        <taxon>Polyangia</taxon>
        <taxon>Haliangiales</taxon>
        <taxon>Kofleriaceae</taxon>
        <taxon>Haliangium</taxon>
    </lineage>
</organism>
<name>D0LYF8_HALO1</name>
<evidence type="ECO:0000256" key="1">
    <source>
        <dbReference type="ARBA" id="ARBA00010641"/>
    </source>
</evidence>
<dbReference type="InterPro" id="IPR000838">
    <property type="entry name" value="RNA_pol_sigma70_ECF_CS"/>
</dbReference>
<dbReference type="KEGG" id="hoh:Hoch_5340"/>
<dbReference type="SUPFAM" id="SSF88946">
    <property type="entry name" value="Sigma2 domain of RNA polymerase sigma factors"/>
    <property type="match status" value="1"/>
</dbReference>
<proteinExistence type="inferred from homology"/>
<evidence type="ECO:0000259" key="9">
    <source>
        <dbReference type="Pfam" id="PF08281"/>
    </source>
</evidence>
<dbReference type="Proteomes" id="UP000001880">
    <property type="component" value="Chromosome"/>
</dbReference>
<evidence type="ECO:0000259" key="8">
    <source>
        <dbReference type="Pfam" id="PF04542"/>
    </source>
</evidence>
<dbReference type="EMBL" id="CP001804">
    <property type="protein sequence ID" value="ACY17824.1"/>
    <property type="molecule type" value="Genomic_DNA"/>
</dbReference>
<dbReference type="InterPro" id="IPR013249">
    <property type="entry name" value="RNA_pol_sigma70_r4_t2"/>
</dbReference>
<evidence type="ECO:0000313" key="10">
    <source>
        <dbReference type="EMBL" id="ACY17824.1"/>
    </source>
</evidence>
<dbReference type="PANTHER" id="PTHR43133">
    <property type="entry name" value="RNA POLYMERASE ECF-TYPE SIGMA FACTO"/>
    <property type="match status" value="1"/>
</dbReference>
<evidence type="ECO:0000256" key="6">
    <source>
        <dbReference type="RuleBase" id="RU000716"/>
    </source>
</evidence>
<dbReference type="InterPro" id="IPR036388">
    <property type="entry name" value="WH-like_DNA-bd_sf"/>
</dbReference>
<dbReference type="NCBIfam" id="TIGR02937">
    <property type="entry name" value="sigma70-ECF"/>
    <property type="match status" value="1"/>
</dbReference>
<dbReference type="InterPro" id="IPR013324">
    <property type="entry name" value="RNA_pol_sigma_r3/r4-like"/>
</dbReference>
<dbReference type="eggNOG" id="COG1595">
    <property type="taxonomic scope" value="Bacteria"/>
</dbReference>
<evidence type="ECO:0000256" key="2">
    <source>
        <dbReference type="ARBA" id="ARBA00023015"/>
    </source>
</evidence>
<feature type="domain" description="RNA polymerase sigma-70 region 2" evidence="8">
    <location>
        <begin position="18"/>
        <end position="81"/>
    </location>
</feature>
<evidence type="ECO:0000313" key="11">
    <source>
        <dbReference type="Proteomes" id="UP000001880"/>
    </source>
</evidence>
<comment type="similarity">
    <text evidence="1 6">Belongs to the sigma-70 factor family. ECF subfamily.</text>
</comment>
<dbReference type="InterPro" id="IPR014284">
    <property type="entry name" value="RNA_pol_sigma-70_dom"/>
</dbReference>
<dbReference type="SUPFAM" id="SSF88659">
    <property type="entry name" value="Sigma3 and sigma4 domains of RNA polymerase sigma factors"/>
    <property type="match status" value="1"/>
</dbReference>
<dbReference type="GO" id="GO:0016987">
    <property type="term" value="F:sigma factor activity"/>
    <property type="evidence" value="ECO:0007669"/>
    <property type="project" value="UniProtKB-KW"/>
</dbReference>
<dbReference type="PANTHER" id="PTHR43133:SF59">
    <property type="entry name" value="ECF RNA POLYMERASE SIGMA FACTOR SIGR"/>
    <property type="match status" value="1"/>
</dbReference>
<dbReference type="CDD" id="cd06171">
    <property type="entry name" value="Sigma70_r4"/>
    <property type="match status" value="1"/>
</dbReference>
<dbReference type="STRING" id="502025.Hoch_5340"/>
<reference evidence="10 11" key="1">
    <citation type="journal article" date="2010" name="Stand. Genomic Sci.">
        <title>Complete genome sequence of Haliangium ochraceum type strain (SMP-2).</title>
        <authorList>
            <consortium name="US DOE Joint Genome Institute (JGI-PGF)"/>
            <person name="Ivanova N."/>
            <person name="Daum C."/>
            <person name="Lang E."/>
            <person name="Abt B."/>
            <person name="Kopitz M."/>
            <person name="Saunders E."/>
            <person name="Lapidus A."/>
            <person name="Lucas S."/>
            <person name="Glavina Del Rio T."/>
            <person name="Nolan M."/>
            <person name="Tice H."/>
            <person name="Copeland A."/>
            <person name="Cheng J.F."/>
            <person name="Chen F."/>
            <person name="Bruce D."/>
            <person name="Goodwin L."/>
            <person name="Pitluck S."/>
            <person name="Mavromatis K."/>
            <person name="Pati A."/>
            <person name="Mikhailova N."/>
            <person name="Chen A."/>
            <person name="Palaniappan K."/>
            <person name="Land M."/>
            <person name="Hauser L."/>
            <person name="Chang Y.J."/>
            <person name="Jeffries C.D."/>
            <person name="Detter J.C."/>
            <person name="Brettin T."/>
            <person name="Rohde M."/>
            <person name="Goker M."/>
            <person name="Bristow J."/>
            <person name="Markowitz V."/>
            <person name="Eisen J.A."/>
            <person name="Hugenholtz P."/>
            <person name="Kyrpides N.C."/>
            <person name="Klenk H.P."/>
        </authorList>
    </citation>
    <scope>NUCLEOTIDE SEQUENCE [LARGE SCALE GENOMIC DNA]</scope>
    <source>
        <strain evidence="11">DSM 14365 / CIP 107738 / JCM 11303 / AJ 13395 / SMP-2</strain>
    </source>
</reference>
<dbReference type="Gene3D" id="1.10.1740.10">
    <property type="match status" value="1"/>
</dbReference>
<accession>D0LYF8</accession>
<evidence type="ECO:0000256" key="5">
    <source>
        <dbReference type="ARBA" id="ARBA00023163"/>
    </source>
</evidence>
<dbReference type="Gene3D" id="1.10.10.10">
    <property type="entry name" value="Winged helix-like DNA-binding domain superfamily/Winged helix DNA-binding domain"/>
    <property type="match status" value="1"/>
</dbReference>
<keyword evidence="11" id="KW-1185">Reference proteome</keyword>
<dbReference type="GO" id="GO:0006352">
    <property type="term" value="P:DNA-templated transcription initiation"/>
    <property type="evidence" value="ECO:0007669"/>
    <property type="project" value="InterPro"/>
</dbReference>
<evidence type="ECO:0000256" key="7">
    <source>
        <dbReference type="SAM" id="MobiDB-lite"/>
    </source>
</evidence>
<dbReference type="InterPro" id="IPR007627">
    <property type="entry name" value="RNA_pol_sigma70_r2"/>
</dbReference>
<dbReference type="AlphaFoldDB" id="D0LYF8"/>
<evidence type="ECO:0000256" key="4">
    <source>
        <dbReference type="ARBA" id="ARBA00023125"/>
    </source>
</evidence>
<dbReference type="Pfam" id="PF08281">
    <property type="entry name" value="Sigma70_r4_2"/>
    <property type="match status" value="1"/>
</dbReference>
<keyword evidence="3 6" id="KW-0731">Sigma factor</keyword>
<dbReference type="InterPro" id="IPR039425">
    <property type="entry name" value="RNA_pol_sigma-70-like"/>
</dbReference>
<dbReference type="InterPro" id="IPR013325">
    <property type="entry name" value="RNA_pol_sigma_r2"/>
</dbReference>